<dbReference type="RefSeq" id="WP_186949019.1">
    <property type="nucleotide sequence ID" value="NZ_JACOGF010000011.1"/>
</dbReference>
<protein>
    <submittedName>
        <fullName evidence="1">Uncharacterized protein</fullName>
    </submittedName>
</protein>
<evidence type="ECO:0000313" key="2">
    <source>
        <dbReference type="Proteomes" id="UP000650424"/>
    </source>
</evidence>
<evidence type="ECO:0000313" key="1">
    <source>
        <dbReference type="EMBL" id="MBC3919755.1"/>
    </source>
</evidence>
<dbReference type="EMBL" id="JACOGF010000011">
    <property type="protein sequence ID" value="MBC3919755.1"/>
    <property type="molecule type" value="Genomic_DNA"/>
</dbReference>
<keyword evidence="2" id="KW-1185">Reference proteome</keyword>
<organism evidence="1 2">
    <name type="scientific">Undibacterium hunanense</name>
    <dbReference type="NCBI Taxonomy" id="2762292"/>
    <lineage>
        <taxon>Bacteria</taxon>
        <taxon>Pseudomonadati</taxon>
        <taxon>Pseudomonadota</taxon>
        <taxon>Betaproteobacteria</taxon>
        <taxon>Burkholderiales</taxon>
        <taxon>Oxalobacteraceae</taxon>
        <taxon>Undibacterium</taxon>
    </lineage>
</organism>
<name>A0ABR6ZW65_9BURK</name>
<comment type="caution">
    <text evidence="1">The sequence shown here is derived from an EMBL/GenBank/DDBJ whole genome shotgun (WGS) entry which is preliminary data.</text>
</comment>
<proteinExistence type="predicted"/>
<dbReference type="Proteomes" id="UP000650424">
    <property type="component" value="Unassembled WGS sequence"/>
</dbReference>
<sequence length="172" mass="18889">MATNTRKNIFAVEQVRSSLETRSKSGQVSRVHSALAMAALALSISGAAVAVDKVNATQSTAAVISTQEIILKDGQKTTFVLIGKMPQAEQEATLAKMKRIDILQFRDWEIQNVENRIVDIDQTNIAKMEKILALGQKLTADNRKYLETIVASKKPPVDLLAANILKNPNNFK</sequence>
<reference evidence="1 2" key="1">
    <citation type="submission" date="2020-08" db="EMBL/GenBank/DDBJ databases">
        <title>Novel species isolated from subtropical streams in China.</title>
        <authorList>
            <person name="Lu H."/>
        </authorList>
    </citation>
    <scope>NUCLEOTIDE SEQUENCE [LARGE SCALE GENOMIC DNA]</scope>
    <source>
        <strain evidence="1 2">CY18W</strain>
    </source>
</reference>
<gene>
    <name evidence="1" type="ORF">H8L32_19955</name>
</gene>
<accession>A0ABR6ZW65</accession>